<evidence type="ECO:0000313" key="2">
    <source>
        <dbReference type="EMBL" id="OAL36034.1"/>
    </source>
</evidence>
<evidence type="ECO:0000313" key="3">
    <source>
        <dbReference type="Proteomes" id="UP000185904"/>
    </source>
</evidence>
<feature type="compositionally biased region" description="Low complexity" evidence="1">
    <location>
        <begin position="118"/>
        <end position="129"/>
    </location>
</feature>
<name>A0A178D3T7_9EURO</name>
<dbReference type="AlphaFoldDB" id="A0A178D3T7"/>
<dbReference type="Proteomes" id="UP000185904">
    <property type="component" value="Unassembled WGS sequence"/>
</dbReference>
<dbReference type="InterPro" id="IPR007250">
    <property type="entry name" value="HSP9_HSP12"/>
</dbReference>
<gene>
    <name evidence="2" type="ORF">AYO20_04696</name>
</gene>
<dbReference type="EMBL" id="LVCJ01000025">
    <property type="protein sequence ID" value="OAL36034.1"/>
    <property type="molecule type" value="Genomic_DNA"/>
</dbReference>
<dbReference type="Pfam" id="PF04119">
    <property type="entry name" value="HSP9_HSP12"/>
    <property type="match status" value="1"/>
</dbReference>
<feature type="compositionally biased region" description="Basic and acidic residues" evidence="1">
    <location>
        <begin position="1"/>
        <end position="18"/>
    </location>
</feature>
<organism evidence="2 3">
    <name type="scientific">Fonsecaea nubica</name>
    <dbReference type="NCBI Taxonomy" id="856822"/>
    <lineage>
        <taxon>Eukaryota</taxon>
        <taxon>Fungi</taxon>
        <taxon>Dikarya</taxon>
        <taxon>Ascomycota</taxon>
        <taxon>Pezizomycotina</taxon>
        <taxon>Eurotiomycetes</taxon>
        <taxon>Chaetothyriomycetidae</taxon>
        <taxon>Chaetothyriales</taxon>
        <taxon>Herpotrichiellaceae</taxon>
        <taxon>Fonsecaea</taxon>
    </lineage>
</organism>
<feature type="region of interest" description="Disordered" evidence="1">
    <location>
        <begin position="1"/>
        <end position="130"/>
    </location>
</feature>
<comment type="caution">
    <text evidence="2">The sequence shown here is derived from an EMBL/GenBank/DDBJ whole genome shotgun (WGS) entry which is preliminary data.</text>
</comment>
<proteinExistence type="predicted"/>
<dbReference type="GeneID" id="34588114"/>
<accession>A0A178D3T7</accession>
<keyword evidence="3" id="KW-1185">Reference proteome</keyword>
<protein>
    <submittedName>
        <fullName evidence="2">Uncharacterized protein</fullName>
    </submittedName>
</protein>
<feature type="compositionally biased region" description="Polar residues" evidence="1">
    <location>
        <begin position="105"/>
        <end position="117"/>
    </location>
</feature>
<dbReference type="Gene3D" id="6.10.280.100">
    <property type="match status" value="1"/>
</dbReference>
<dbReference type="RefSeq" id="XP_022501046.1">
    <property type="nucleotide sequence ID" value="XM_022642991.1"/>
</dbReference>
<sequence length="209" mass="21875">MSDTGRKPLTDQAQEKLTPDSQKSTLDKAKESATGTADDIAGMVQPGDSKSTTQKLSDETSAKSSSAQDTLSGATKNIQETASTLGQQVSSTAGAAQESGKEYLQQAQDTASSVGQTASSNASAAQESSKTYLQQAQEMTANVLNSASKAASGIHASSLTKTLLQHVRADNSPRSCKQHFWREEIDDIVLIEAGLDVPIVRDAQKINGG</sequence>
<reference evidence="2 3" key="1">
    <citation type="submission" date="2016-03" db="EMBL/GenBank/DDBJ databases">
        <title>The draft genome sequence of Fonsecaea nubica causative agent of cutaneous subcutaneous infection in human host.</title>
        <authorList>
            <person name="Costa F."/>
            <person name="Sybren D.H."/>
            <person name="Raittz R.T."/>
            <person name="Weiss V.A."/>
            <person name="Leao A.C."/>
            <person name="Gomes R."/>
            <person name="De Souza E.M."/>
            <person name="Pedrosa F.O."/>
            <person name="Steffens M.B."/>
            <person name="Bombassaro A."/>
            <person name="Tadra-Sfeir M.Z."/>
            <person name="Moreno L.F."/>
            <person name="Najafzadeh M.J."/>
            <person name="Felipe M.S."/>
            <person name="Teixeira M."/>
            <person name="Sun J."/>
            <person name="Xi L."/>
            <person name="Castro M.A."/>
            <person name="Vicente V.A."/>
        </authorList>
    </citation>
    <scope>NUCLEOTIDE SEQUENCE [LARGE SCALE GENOMIC DNA]</scope>
    <source>
        <strain evidence="2 3">CBS 269.64</strain>
    </source>
</reference>
<feature type="compositionally biased region" description="Polar residues" evidence="1">
    <location>
        <begin position="62"/>
        <end position="94"/>
    </location>
</feature>
<dbReference type="OrthoDB" id="2348401at2759"/>
<evidence type="ECO:0000256" key="1">
    <source>
        <dbReference type="SAM" id="MobiDB-lite"/>
    </source>
</evidence>